<sequence>MTHRSIAILSSGLVTSVGLSAPASCAAIRAKLSNPTETRFIDSGGNWIMSQQVPFEKPWRGLSRLVKMAASAIGECLSDTERSAWKNLPLLLCVAEKGRPGRFADLDDDLLKKLELELNTKFERRSSVYPQGRVGAALALERARKLIYDEGVEHVIIAAADSLIQWRTLSAYDRAERILTEGNSDGFMPGEAGSAILVGRPRGEGDLCCIGIGFAMEHAHIDSHTPMKGEGLALAINESLRDAERNERELAFKICDLSGEQFYFKEASIAFSRIDRTIRTHFDVWHPAESIGETGAAIGPLLLVVLLAAHRKQYLKGRCILAHLGSDEGLRASIVIQATDRMEAH</sequence>
<feature type="chain" id="PRO_5015402914" description="3-oxoacyl-(Acyl carrier protein) synthase" evidence="1">
    <location>
        <begin position="27"/>
        <end position="345"/>
    </location>
</feature>
<evidence type="ECO:0000313" key="3">
    <source>
        <dbReference type="Proteomes" id="UP000238169"/>
    </source>
</evidence>
<dbReference type="Proteomes" id="UP000238169">
    <property type="component" value="Unassembled WGS sequence"/>
</dbReference>
<evidence type="ECO:0000256" key="1">
    <source>
        <dbReference type="SAM" id="SignalP"/>
    </source>
</evidence>
<gene>
    <name evidence="2" type="ORF">NOV72_05252</name>
</gene>
<keyword evidence="1" id="KW-0732">Signal</keyword>
<keyword evidence="3" id="KW-1185">Reference proteome</keyword>
<evidence type="ECO:0000313" key="2">
    <source>
        <dbReference type="EMBL" id="SPB18053.1"/>
    </source>
</evidence>
<evidence type="ECO:0008006" key="4">
    <source>
        <dbReference type="Google" id="ProtNLM"/>
    </source>
</evidence>
<dbReference type="OrthoDB" id="3078238at2"/>
<dbReference type="NCBIfam" id="NF004798">
    <property type="entry name" value="PRK06147.1"/>
    <property type="match status" value="1"/>
</dbReference>
<proteinExistence type="predicted"/>
<protein>
    <recommendedName>
        <fullName evidence="4">3-oxoacyl-(Acyl carrier protein) synthase</fullName>
    </recommendedName>
</protein>
<feature type="signal peptide" evidence="1">
    <location>
        <begin position="1"/>
        <end position="26"/>
    </location>
</feature>
<organism evidence="2 3">
    <name type="scientific">Caballeronia novacaledonica</name>
    <dbReference type="NCBI Taxonomy" id="1544861"/>
    <lineage>
        <taxon>Bacteria</taxon>
        <taxon>Pseudomonadati</taxon>
        <taxon>Pseudomonadota</taxon>
        <taxon>Betaproteobacteria</taxon>
        <taxon>Burkholderiales</taxon>
        <taxon>Burkholderiaceae</taxon>
        <taxon>Caballeronia</taxon>
    </lineage>
</organism>
<reference evidence="3" key="1">
    <citation type="submission" date="2018-01" db="EMBL/GenBank/DDBJ databases">
        <authorList>
            <person name="Peeters C."/>
        </authorList>
    </citation>
    <scope>NUCLEOTIDE SEQUENCE [LARGE SCALE GENOMIC DNA]</scope>
</reference>
<dbReference type="AlphaFoldDB" id="A0A2U3ICW2"/>
<name>A0A2U3ICW2_9BURK</name>
<dbReference type="EMBL" id="OGTP01000025">
    <property type="protein sequence ID" value="SPB18053.1"/>
    <property type="molecule type" value="Genomic_DNA"/>
</dbReference>
<accession>A0A2U3ICW2</accession>
<dbReference type="RefSeq" id="WP_106857513.1">
    <property type="nucleotide sequence ID" value="NZ_OGTP01000025.1"/>
</dbReference>